<name>A0A699XCN5_TANCI</name>
<feature type="non-terminal residue" evidence="1">
    <location>
        <position position="83"/>
    </location>
</feature>
<dbReference type="EMBL" id="BKCJ011821487">
    <property type="protein sequence ID" value="GFD55768.1"/>
    <property type="molecule type" value="Genomic_DNA"/>
</dbReference>
<reference evidence="1" key="1">
    <citation type="journal article" date="2019" name="Sci. Rep.">
        <title>Draft genome of Tanacetum cinerariifolium, the natural source of mosquito coil.</title>
        <authorList>
            <person name="Yamashiro T."/>
            <person name="Shiraishi A."/>
            <person name="Satake H."/>
            <person name="Nakayama K."/>
        </authorList>
    </citation>
    <scope>NUCLEOTIDE SEQUENCE</scope>
</reference>
<evidence type="ECO:0000313" key="1">
    <source>
        <dbReference type="EMBL" id="GFD55768.1"/>
    </source>
</evidence>
<sequence>PKEKGRSISDAEQMWNRLANTIKEAAKETLGLVEGTLRTCIGRKESWWISDDVQGKFKAKQTRFRELKSMLGEDKENRSAAKE</sequence>
<protein>
    <submittedName>
        <fullName evidence="1">Rac-like GTP-binding protein 7</fullName>
    </submittedName>
</protein>
<accession>A0A699XCN5</accession>
<comment type="caution">
    <text evidence="1">The sequence shown here is derived from an EMBL/GenBank/DDBJ whole genome shotgun (WGS) entry which is preliminary data.</text>
</comment>
<organism evidence="1">
    <name type="scientific">Tanacetum cinerariifolium</name>
    <name type="common">Dalmatian daisy</name>
    <name type="synonym">Chrysanthemum cinerariifolium</name>
    <dbReference type="NCBI Taxonomy" id="118510"/>
    <lineage>
        <taxon>Eukaryota</taxon>
        <taxon>Viridiplantae</taxon>
        <taxon>Streptophyta</taxon>
        <taxon>Embryophyta</taxon>
        <taxon>Tracheophyta</taxon>
        <taxon>Spermatophyta</taxon>
        <taxon>Magnoliopsida</taxon>
        <taxon>eudicotyledons</taxon>
        <taxon>Gunneridae</taxon>
        <taxon>Pentapetalae</taxon>
        <taxon>asterids</taxon>
        <taxon>campanulids</taxon>
        <taxon>Asterales</taxon>
        <taxon>Asteraceae</taxon>
        <taxon>Asteroideae</taxon>
        <taxon>Anthemideae</taxon>
        <taxon>Anthemidinae</taxon>
        <taxon>Tanacetum</taxon>
    </lineage>
</organism>
<dbReference type="AlphaFoldDB" id="A0A699XCN5"/>
<gene>
    <name evidence="1" type="ORF">Tci_927737</name>
</gene>
<proteinExistence type="predicted"/>
<feature type="non-terminal residue" evidence="1">
    <location>
        <position position="1"/>
    </location>
</feature>